<evidence type="ECO:0000313" key="2">
    <source>
        <dbReference type="EMBL" id="KAL0093077.1"/>
    </source>
</evidence>
<keyword evidence="1" id="KW-1133">Transmembrane helix</keyword>
<sequence length="129" mass="14302">MRRLLSTGVLPEGSNTTGKTQSIRSACSYSVSHLWINTVFYESLFVSTKTFLKMFICTKYLLILNRTGSRTVPQAKRTCNVLTSSSVVPLISSILIGVPLLGLMRLDMKGENGTLELQCERDSDHVGRD</sequence>
<dbReference type="EMBL" id="JBCLYO010000002">
    <property type="protein sequence ID" value="KAL0093077.1"/>
    <property type="molecule type" value="Genomic_DNA"/>
</dbReference>
<name>A0ABR3BAU9_PHYBL</name>
<keyword evidence="1" id="KW-0472">Membrane</keyword>
<evidence type="ECO:0000256" key="1">
    <source>
        <dbReference type="SAM" id="Phobius"/>
    </source>
</evidence>
<feature type="transmembrane region" description="Helical" evidence="1">
    <location>
        <begin position="86"/>
        <end position="104"/>
    </location>
</feature>
<accession>A0ABR3BAU9</accession>
<proteinExistence type="predicted"/>
<dbReference type="Proteomes" id="UP001448207">
    <property type="component" value="Unassembled WGS sequence"/>
</dbReference>
<comment type="caution">
    <text evidence="2">The sequence shown here is derived from an EMBL/GenBank/DDBJ whole genome shotgun (WGS) entry which is preliminary data.</text>
</comment>
<keyword evidence="1" id="KW-0812">Transmembrane</keyword>
<reference evidence="2 3" key="1">
    <citation type="submission" date="2024-04" db="EMBL/GenBank/DDBJ databases">
        <title>Symmetric and asymmetric DNA N6-adenine methylation regulates different biological responses in Mucorales.</title>
        <authorList>
            <consortium name="Lawrence Berkeley National Laboratory"/>
            <person name="Lax C."/>
            <person name="Mondo S.J."/>
            <person name="Osorio-Concepcion M."/>
            <person name="Muszewska A."/>
            <person name="Corrochano-Luque M."/>
            <person name="Gutierrez G."/>
            <person name="Riley R."/>
            <person name="Lipzen A."/>
            <person name="Guo J."/>
            <person name="Hundley H."/>
            <person name="Amirebrahimi M."/>
            <person name="Ng V."/>
            <person name="Lorenzo-Gutierrez D."/>
            <person name="Binder U."/>
            <person name="Yang J."/>
            <person name="Song Y."/>
            <person name="Canovas D."/>
            <person name="Navarro E."/>
            <person name="Freitag M."/>
            <person name="Gabaldon T."/>
            <person name="Grigoriev I.V."/>
            <person name="Corrochano L.M."/>
            <person name="Nicolas F.E."/>
            <person name="Garre V."/>
        </authorList>
    </citation>
    <scope>NUCLEOTIDE SEQUENCE [LARGE SCALE GENOMIC DNA]</scope>
    <source>
        <strain evidence="2 3">L51</strain>
    </source>
</reference>
<protein>
    <submittedName>
        <fullName evidence="2">Uncharacterized protein</fullName>
    </submittedName>
</protein>
<gene>
    <name evidence="2" type="ORF">J3Q64DRAFT_1695551</name>
</gene>
<organism evidence="2 3">
    <name type="scientific">Phycomyces blakesleeanus</name>
    <dbReference type="NCBI Taxonomy" id="4837"/>
    <lineage>
        <taxon>Eukaryota</taxon>
        <taxon>Fungi</taxon>
        <taxon>Fungi incertae sedis</taxon>
        <taxon>Mucoromycota</taxon>
        <taxon>Mucoromycotina</taxon>
        <taxon>Mucoromycetes</taxon>
        <taxon>Mucorales</taxon>
        <taxon>Phycomycetaceae</taxon>
        <taxon>Phycomyces</taxon>
    </lineage>
</organism>
<evidence type="ECO:0000313" key="3">
    <source>
        <dbReference type="Proteomes" id="UP001448207"/>
    </source>
</evidence>
<keyword evidence="3" id="KW-1185">Reference proteome</keyword>